<dbReference type="InterPro" id="IPR025997">
    <property type="entry name" value="SBP_2_dom"/>
</dbReference>
<accession>A0ABW0LVH5</accession>
<dbReference type="CDD" id="cd06309">
    <property type="entry name" value="PBP1_galactofuranose_YtfQ-like"/>
    <property type="match status" value="1"/>
</dbReference>
<evidence type="ECO:0000256" key="1">
    <source>
        <dbReference type="ARBA" id="ARBA00004196"/>
    </source>
</evidence>
<comment type="subcellular location">
    <subcellularLocation>
        <location evidence="1">Cell envelope</location>
    </subcellularLocation>
</comment>
<dbReference type="RefSeq" id="WP_378081721.1">
    <property type="nucleotide sequence ID" value="NZ_JBHSMH010000016.1"/>
</dbReference>
<keyword evidence="4" id="KW-0472">Membrane</keyword>
<keyword evidence="3" id="KW-0732">Signal</keyword>
<comment type="similarity">
    <text evidence="2">Belongs to the bacterial solute-binding protein 2 family.</text>
</comment>
<gene>
    <name evidence="6" type="ORF">ACFPPD_07545</name>
</gene>
<keyword evidence="7" id="KW-1185">Reference proteome</keyword>
<evidence type="ECO:0000259" key="5">
    <source>
        <dbReference type="Pfam" id="PF13407"/>
    </source>
</evidence>
<dbReference type="Pfam" id="PF13407">
    <property type="entry name" value="Peripla_BP_4"/>
    <property type="match status" value="1"/>
</dbReference>
<keyword evidence="4" id="KW-0812">Transmembrane</keyword>
<name>A0ABW0LVH5_9BACL</name>
<protein>
    <submittedName>
        <fullName evidence="6">ABC transporter substrate-binding protein</fullName>
    </submittedName>
</protein>
<dbReference type="Gene3D" id="3.40.50.2300">
    <property type="match status" value="2"/>
</dbReference>
<evidence type="ECO:0000313" key="7">
    <source>
        <dbReference type="Proteomes" id="UP001596105"/>
    </source>
</evidence>
<dbReference type="EMBL" id="JBHSMH010000016">
    <property type="protein sequence ID" value="MFC5468571.1"/>
    <property type="molecule type" value="Genomic_DNA"/>
</dbReference>
<evidence type="ECO:0000256" key="2">
    <source>
        <dbReference type="ARBA" id="ARBA00007639"/>
    </source>
</evidence>
<dbReference type="PANTHER" id="PTHR46847">
    <property type="entry name" value="D-ALLOSE-BINDING PERIPLASMIC PROTEIN-RELATED"/>
    <property type="match status" value="1"/>
</dbReference>
<dbReference type="SUPFAM" id="SSF53822">
    <property type="entry name" value="Periplasmic binding protein-like I"/>
    <property type="match status" value="1"/>
</dbReference>
<reference evidence="7" key="1">
    <citation type="journal article" date="2019" name="Int. J. Syst. Evol. Microbiol.">
        <title>The Global Catalogue of Microorganisms (GCM) 10K type strain sequencing project: providing services to taxonomists for standard genome sequencing and annotation.</title>
        <authorList>
            <consortium name="The Broad Institute Genomics Platform"/>
            <consortium name="The Broad Institute Genome Sequencing Center for Infectious Disease"/>
            <person name="Wu L."/>
            <person name="Ma J."/>
        </authorList>
    </citation>
    <scope>NUCLEOTIDE SEQUENCE [LARGE SCALE GENOMIC DNA]</scope>
    <source>
        <strain evidence="7">CCUG 57113</strain>
    </source>
</reference>
<organism evidence="6 7">
    <name type="scientific">Cohnella suwonensis</name>
    <dbReference type="NCBI Taxonomy" id="696072"/>
    <lineage>
        <taxon>Bacteria</taxon>
        <taxon>Bacillati</taxon>
        <taxon>Bacillota</taxon>
        <taxon>Bacilli</taxon>
        <taxon>Bacillales</taxon>
        <taxon>Paenibacillaceae</taxon>
        <taxon>Cohnella</taxon>
    </lineage>
</organism>
<evidence type="ECO:0000256" key="3">
    <source>
        <dbReference type="ARBA" id="ARBA00022729"/>
    </source>
</evidence>
<sequence length="382" mass="41892">MKTWNIRKYKFPIPLYSSDPYAKLLRRPVDAKGVFAWIKKGGVIGAVALLLMMFGCDSSASLPGSPATDPTMSAGIASEETATAAVVSDREFTLGFSQLGSESDWRLANTDSVKEAAAEAGIRLRFDNAEQSQTKQFEAIRRFIGEKVDVIAIAPVVQSGWEPILKEAKQAGIPVILSDRNVEVSDPSLYVTFIGSDFTEEGRKAGKYLLDKTRDFAGPVGIAELKGTEGSSPSIERGKGFREIMAKREDLVILESEYADFTQEQGKEAMRSFLNKRGRDIRVLFAHNDDMALGAIEAIEEYGLEPGKDIVIISVDGTRKAFEMMAEGKINCVVECNPLLGPNLMQAVKELMAGRTLPKRIITPESVFTEEMAEKEAAGRKY</sequence>
<dbReference type="PANTHER" id="PTHR46847:SF3">
    <property type="entry name" value="GALACTOFURANOSE-BINDING PROTEIN YTFQ"/>
    <property type="match status" value="1"/>
</dbReference>
<comment type="caution">
    <text evidence="6">The sequence shown here is derived from an EMBL/GenBank/DDBJ whole genome shotgun (WGS) entry which is preliminary data.</text>
</comment>
<dbReference type="Proteomes" id="UP001596105">
    <property type="component" value="Unassembled WGS sequence"/>
</dbReference>
<evidence type="ECO:0000256" key="4">
    <source>
        <dbReference type="SAM" id="Phobius"/>
    </source>
</evidence>
<evidence type="ECO:0000313" key="6">
    <source>
        <dbReference type="EMBL" id="MFC5468571.1"/>
    </source>
</evidence>
<feature type="domain" description="Periplasmic binding protein" evidence="5">
    <location>
        <begin position="97"/>
        <end position="355"/>
    </location>
</feature>
<feature type="transmembrane region" description="Helical" evidence="4">
    <location>
        <begin position="34"/>
        <end position="55"/>
    </location>
</feature>
<dbReference type="InterPro" id="IPR028082">
    <property type="entry name" value="Peripla_BP_I"/>
</dbReference>
<keyword evidence="4" id="KW-1133">Transmembrane helix</keyword>
<proteinExistence type="inferred from homology"/>